<gene>
    <name evidence="7" type="ORF">JKP34_05560</name>
</gene>
<feature type="domain" description="RNA polymerase sigma-70 region 2" evidence="5">
    <location>
        <begin position="14"/>
        <end position="76"/>
    </location>
</feature>
<dbReference type="Pfam" id="PF04542">
    <property type="entry name" value="Sigma70_r2"/>
    <property type="match status" value="1"/>
</dbReference>
<dbReference type="InterPro" id="IPR013249">
    <property type="entry name" value="RNA_pol_sigma70_r4_t2"/>
</dbReference>
<keyword evidence="4" id="KW-0804">Transcription</keyword>
<dbReference type="InterPro" id="IPR036388">
    <property type="entry name" value="WH-like_DNA-bd_sf"/>
</dbReference>
<evidence type="ECO:0000259" key="5">
    <source>
        <dbReference type="Pfam" id="PF04542"/>
    </source>
</evidence>
<evidence type="ECO:0000256" key="4">
    <source>
        <dbReference type="ARBA" id="ARBA00023163"/>
    </source>
</evidence>
<comment type="caution">
    <text evidence="7">The sequence shown here is derived from an EMBL/GenBank/DDBJ whole genome shotgun (WGS) entry which is preliminary data.</text>
</comment>
<dbReference type="GO" id="GO:0016987">
    <property type="term" value="F:sigma factor activity"/>
    <property type="evidence" value="ECO:0007669"/>
    <property type="project" value="UniProtKB-KW"/>
</dbReference>
<comment type="similarity">
    <text evidence="1">Belongs to the sigma-70 factor family. ECF subfamily.</text>
</comment>
<dbReference type="EMBL" id="JAERQG010000001">
    <property type="protein sequence ID" value="MBL0764707.1"/>
    <property type="molecule type" value="Genomic_DNA"/>
</dbReference>
<evidence type="ECO:0000313" key="8">
    <source>
        <dbReference type="Proteomes" id="UP000642920"/>
    </source>
</evidence>
<keyword evidence="2" id="KW-0805">Transcription regulation</keyword>
<dbReference type="SUPFAM" id="SSF88946">
    <property type="entry name" value="Sigma2 domain of RNA polymerase sigma factors"/>
    <property type="match status" value="1"/>
</dbReference>
<dbReference type="InterPro" id="IPR013324">
    <property type="entry name" value="RNA_pol_sigma_r3/r4-like"/>
</dbReference>
<dbReference type="InterPro" id="IPR013325">
    <property type="entry name" value="RNA_pol_sigma_r2"/>
</dbReference>
<dbReference type="NCBIfam" id="TIGR02937">
    <property type="entry name" value="sigma70-ECF"/>
    <property type="match status" value="1"/>
</dbReference>
<dbReference type="InterPro" id="IPR039425">
    <property type="entry name" value="RNA_pol_sigma-70-like"/>
</dbReference>
<dbReference type="GO" id="GO:0006352">
    <property type="term" value="P:DNA-templated transcription initiation"/>
    <property type="evidence" value="ECO:0007669"/>
    <property type="project" value="InterPro"/>
</dbReference>
<dbReference type="GO" id="GO:0003677">
    <property type="term" value="F:DNA binding"/>
    <property type="evidence" value="ECO:0007669"/>
    <property type="project" value="InterPro"/>
</dbReference>
<keyword evidence="3" id="KW-0731">Sigma factor</keyword>
<dbReference type="AlphaFoldDB" id="A0A937A6Q6"/>
<dbReference type="InterPro" id="IPR007627">
    <property type="entry name" value="RNA_pol_sigma70_r2"/>
</dbReference>
<accession>A0A937A6Q6</accession>
<proteinExistence type="inferred from homology"/>
<evidence type="ECO:0000256" key="2">
    <source>
        <dbReference type="ARBA" id="ARBA00023015"/>
    </source>
</evidence>
<protein>
    <submittedName>
        <fullName evidence="7">Sigma-70 family RNA polymerase sigma factor</fullName>
    </submittedName>
</protein>
<dbReference type="RefSeq" id="WP_201918528.1">
    <property type="nucleotide sequence ID" value="NZ_JAERQG010000001.1"/>
</dbReference>
<dbReference type="Pfam" id="PF08281">
    <property type="entry name" value="Sigma70_r4_2"/>
    <property type="match status" value="1"/>
</dbReference>
<dbReference type="Gene3D" id="1.10.1740.10">
    <property type="match status" value="1"/>
</dbReference>
<evidence type="ECO:0000259" key="6">
    <source>
        <dbReference type="Pfam" id="PF08281"/>
    </source>
</evidence>
<dbReference type="PANTHER" id="PTHR43133">
    <property type="entry name" value="RNA POLYMERASE ECF-TYPE SIGMA FACTO"/>
    <property type="match status" value="1"/>
</dbReference>
<keyword evidence="8" id="KW-1185">Reference proteome</keyword>
<dbReference type="PANTHER" id="PTHR43133:SF45">
    <property type="entry name" value="RNA POLYMERASE ECF-TYPE SIGMA FACTOR"/>
    <property type="match status" value="1"/>
</dbReference>
<evidence type="ECO:0000313" key="7">
    <source>
        <dbReference type="EMBL" id="MBL0764707.1"/>
    </source>
</evidence>
<dbReference type="SUPFAM" id="SSF88659">
    <property type="entry name" value="Sigma3 and sigma4 domains of RNA polymerase sigma factors"/>
    <property type="match status" value="1"/>
</dbReference>
<name>A0A937A6Q6_9BACT</name>
<evidence type="ECO:0000256" key="1">
    <source>
        <dbReference type="ARBA" id="ARBA00010641"/>
    </source>
</evidence>
<reference evidence="7" key="1">
    <citation type="submission" date="2021-01" db="EMBL/GenBank/DDBJ databases">
        <title>Marivirga sp. nov., isolated from intertidal surface sediments.</title>
        <authorList>
            <person name="Zhang M."/>
        </authorList>
    </citation>
    <scope>NUCLEOTIDE SEQUENCE</scope>
    <source>
        <strain evidence="7">SM1354</strain>
    </source>
</reference>
<evidence type="ECO:0000256" key="3">
    <source>
        <dbReference type="ARBA" id="ARBA00023082"/>
    </source>
</evidence>
<dbReference type="Proteomes" id="UP000642920">
    <property type="component" value="Unassembled WGS sequence"/>
</dbReference>
<dbReference type="InterPro" id="IPR014284">
    <property type="entry name" value="RNA_pol_sigma-70_dom"/>
</dbReference>
<organism evidence="7 8">
    <name type="scientific">Marivirga atlantica</name>
    <dbReference type="NCBI Taxonomy" id="1548457"/>
    <lineage>
        <taxon>Bacteria</taxon>
        <taxon>Pseudomonadati</taxon>
        <taxon>Bacteroidota</taxon>
        <taxon>Cytophagia</taxon>
        <taxon>Cytophagales</taxon>
        <taxon>Marivirgaceae</taxon>
        <taxon>Marivirga</taxon>
    </lineage>
</organism>
<dbReference type="Gene3D" id="1.10.10.10">
    <property type="entry name" value="Winged helix-like DNA-binding domain superfamily/Winged helix DNA-binding domain"/>
    <property type="match status" value="1"/>
</dbReference>
<sequence>MHNQKQKFESFLLNHKDKIYRICRAYVYYPELTDDLMQEVLINLWSSLASFKGQSQLTTWAYRVTVNTAISFNKKEKTYQGKNAGEYKGELTDDTSHRSAQLEKEAQLERLHLAIADLPKAERLLIGMYLEDISYKEIATILGTTTNHVGVKLNRIKKQLSKKLS</sequence>
<feature type="domain" description="RNA polymerase sigma factor 70 region 4 type 2" evidence="6">
    <location>
        <begin position="109"/>
        <end position="160"/>
    </location>
</feature>